<dbReference type="InterPro" id="IPR049316">
    <property type="entry name" value="GDC-P_C"/>
</dbReference>
<feature type="domain" description="Aminotransferase class V" evidence="7">
    <location>
        <begin position="172"/>
        <end position="287"/>
    </location>
</feature>
<dbReference type="InterPro" id="IPR020581">
    <property type="entry name" value="GDC_P"/>
</dbReference>
<dbReference type="Gene3D" id="3.40.640.10">
    <property type="entry name" value="Type I PLP-dependent aspartate aminotransferase-like (Major domain)"/>
    <property type="match status" value="1"/>
</dbReference>
<evidence type="ECO:0000256" key="4">
    <source>
        <dbReference type="ARBA" id="ARBA00023002"/>
    </source>
</evidence>
<dbReference type="Pfam" id="PF00266">
    <property type="entry name" value="Aminotran_5"/>
    <property type="match status" value="1"/>
</dbReference>
<dbReference type="EMBL" id="DTMM01000082">
    <property type="protein sequence ID" value="HFT93100.1"/>
    <property type="molecule type" value="Genomic_DNA"/>
</dbReference>
<dbReference type="SUPFAM" id="SSF53383">
    <property type="entry name" value="PLP-dependent transferases"/>
    <property type="match status" value="1"/>
</dbReference>
<dbReference type="InterPro" id="IPR015424">
    <property type="entry name" value="PyrdxlP-dep_Trfase"/>
</dbReference>
<evidence type="ECO:0000256" key="5">
    <source>
        <dbReference type="ARBA" id="ARBA00049026"/>
    </source>
</evidence>
<dbReference type="InterPro" id="IPR000192">
    <property type="entry name" value="Aminotrans_V_dom"/>
</dbReference>
<sequence length="497" mass="53664">MSEPSEKRESASRPEMEPSIWEISRPGARGVRPVSRPVDVTDLPPGICRQTPSGLPELSELETIRHFTRLSQLSRGVDTHFYPLGSCTMKYNPKVMDRVVSLPGFADLHPLTDEEGMQGFLGALWTFSELLKEVLGMDAVTLAPAAGAHGELTGILLARKYFESRGEAFRTEILVPDSAHGTNPASAAMGGFTVRTIASKASGHIDLEALSAALSERTALVMITAPSTLGLFEEELSEVVRKVKAAGALLYMDGANMNAFLGVLRPGDLGFDIVHINTHKTLATPHGGGGPGSGPVGVREFLSPFLPNPRIVRSGKKYSVVDGEDSIGRIRSFHGSAGVLLRALAYMRMLGEEGLKRVSLYALLNANYLRKKLEGVLPGMGDGLCTHEFVLSARSLEKEGVRAVDLAKGLLDAGYYAPTIYFPLIVPEALMVEPTECESRAMLDRFADDLIRLVGLAASDPDRLHRAPEKTPVSRPDEVKAAREPVLVDPLAAPVRR</sequence>
<organism evidence="9">
    <name type="scientific">Leptospirillum ferriphilum</name>
    <dbReference type="NCBI Taxonomy" id="178606"/>
    <lineage>
        <taxon>Bacteria</taxon>
        <taxon>Pseudomonadati</taxon>
        <taxon>Nitrospirota</taxon>
        <taxon>Nitrospiria</taxon>
        <taxon>Nitrospirales</taxon>
        <taxon>Nitrospiraceae</taxon>
        <taxon>Leptospirillum</taxon>
    </lineage>
</organism>
<evidence type="ECO:0000259" key="8">
    <source>
        <dbReference type="Pfam" id="PF21478"/>
    </source>
</evidence>
<evidence type="ECO:0000256" key="2">
    <source>
        <dbReference type="ARBA" id="ARBA00012134"/>
    </source>
</evidence>
<dbReference type="GO" id="GO:0016594">
    <property type="term" value="F:glycine binding"/>
    <property type="evidence" value="ECO:0007669"/>
    <property type="project" value="TreeGrafter"/>
</dbReference>
<evidence type="ECO:0000256" key="3">
    <source>
        <dbReference type="ARBA" id="ARBA00022898"/>
    </source>
</evidence>
<evidence type="ECO:0000313" key="9">
    <source>
        <dbReference type="EMBL" id="HFT93100.1"/>
    </source>
</evidence>
<keyword evidence="4" id="KW-0560">Oxidoreductase</keyword>
<dbReference type="Gene3D" id="3.90.1150.10">
    <property type="entry name" value="Aspartate Aminotransferase, domain 1"/>
    <property type="match status" value="1"/>
</dbReference>
<keyword evidence="3" id="KW-0663">Pyridoxal phosphate</keyword>
<evidence type="ECO:0000256" key="6">
    <source>
        <dbReference type="SAM" id="MobiDB-lite"/>
    </source>
</evidence>
<dbReference type="InterPro" id="IPR015422">
    <property type="entry name" value="PyrdxlP-dep_Trfase_small"/>
</dbReference>
<comment type="caution">
    <text evidence="9">The sequence shown here is derived from an EMBL/GenBank/DDBJ whole genome shotgun (WGS) entry which is preliminary data.</text>
</comment>
<dbReference type="PANTHER" id="PTHR11773:SF1">
    <property type="entry name" value="GLYCINE DEHYDROGENASE (DECARBOXYLATING), MITOCHONDRIAL"/>
    <property type="match status" value="1"/>
</dbReference>
<reference evidence="9" key="1">
    <citation type="journal article" date="2020" name="mSystems">
        <title>Genome- and Community-Level Interaction Insights into Carbon Utilization and Element Cycling Functions of Hydrothermarchaeota in Hydrothermal Sediment.</title>
        <authorList>
            <person name="Zhou Z."/>
            <person name="Liu Y."/>
            <person name="Xu W."/>
            <person name="Pan J."/>
            <person name="Luo Z.H."/>
            <person name="Li M."/>
        </authorList>
    </citation>
    <scope>NUCLEOTIDE SEQUENCE [LARGE SCALE GENOMIC DNA]</scope>
    <source>
        <strain evidence="9">SpSt-902</strain>
    </source>
</reference>
<proteinExistence type="predicted"/>
<protein>
    <recommendedName>
        <fullName evidence="2">glycine dehydrogenase (aminomethyl-transferring)</fullName>
        <ecNumber evidence="2">1.4.4.2</ecNumber>
    </recommendedName>
</protein>
<accession>A0A7C3LRU4</accession>
<dbReference type="GO" id="GO:0005829">
    <property type="term" value="C:cytosol"/>
    <property type="evidence" value="ECO:0007669"/>
    <property type="project" value="TreeGrafter"/>
</dbReference>
<name>A0A7C3LRU4_9BACT</name>
<dbReference type="InterPro" id="IPR015421">
    <property type="entry name" value="PyrdxlP-dep_Trfase_major"/>
</dbReference>
<feature type="region of interest" description="Disordered" evidence="6">
    <location>
        <begin position="463"/>
        <end position="485"/>
    </location>
</feature>
<gene>
    <name evidence="9" type="ORF">ENX03_03980</name>
</gene>
<dbReference type="NCBIfam" id="NF003346">
    <property type="entry name" value="PRK04366.1"/>
    <property type="match status" value="1"/>
</dbReference>
<evidence type="ECO:0000259" key="7">
    <source>
        <dbReference type="Pfam" id="PF00266"/>
    </source>
</evidence>
<dbReference type="Pfam" id="PF21478">
    <property type="entry name" value="GcvP2_C"/>
    <property type="match status" value="1"/>
</dbReference>
<dbReference type="GO" id="GO:0019464">
    <property type="term" value="P:glycine decarboxylation via glycine cleavage system"/>
    <property type="evidence" value="ECO:0007669"/>
    <property type="project" value="TreeGrafter"/>
</dbReference>
<comment type="catalytic activity">
    <reaction evidence="5">
        <text>N(6)-[(R)-lipoyl]-L-lysyl-[glycine-cleavage complex H protein] + glycine + H(+) = N(6)-[(R)-S(8)-aminomethyldihydrolipoyl]-L-lysyl-[glycine-cleavage complex H protein] + CO2</text>
        <dbReference type="Rhea" id="RHEA:24304"/>
        <dbReference type="Rhea" id="RHEA-COMP:10494"/>
        <dbReference type="Rhea" id="RHEA-COMP:10495"/>
        <dbReference type="ChEBI" id="CHEBI:15378"/>
        <dbReference type="ChEBI" id="CHEBI:16526"/>
        <dbReference type="ChEBI" id="CHEBI:57305"/>
        <dbReference type="ChEBI" id="CHEBI:83099"/>
        <dbReference type="ChEBI" id="CHEBI:83143"/>
        <dbReference type="EC" id="1.4.4.2"/>
    </reaction>
</comment>
<dbReference type="GO" id="GO:0004375">
    <property type="term" value="F:glycine dehydrogenase (decarboxylating) activity"/>
    <property type="evidence" value="ECO:0007669"/>
    <property type="project" value="UniProtKB-EC"/>
</dbReference>
<evidence type="ECO:0000256" key="1">
    <source>
        <dbReference type="ARBA" id="ARBA00003788"/>
    </source>
</evidence>
<feature type="region of interest" description="Disordered" evidence="6">
    <location>
        <begin position="1"/>
        <end position="36"/>
    </location>
</feature>
<dbReference type="GO" id="GO:0005960">
    <property type="term" value="C:glycine cleavage complex"/>
    <property type="evidence" value="ECO:0007669"/>
    <property type="project" value="TreeGrafter"/>
</dbReference>
<feature type="compositionally biased region" description="Basic and acidic residues" evidence="6">
    <location>
        <begin position="1"/>
        <end position="16"/>
    </location>
</feature>
<dbReference type="Gene3D" id="6.20.440.10">
    <property type="match status" value="1"/>
</dbReference>
<dbReference type="AlphaFoldDB" id="A0A7C3LRU4"/>
<dbReference type="GO" id="GO:0030170">
    <property type="term" value="F:pyridoxal phosphate binding"/>
    <property type="evidence" value="ECO:0007669"/>
    <property type="project" value="TreeGrafter"/>
</dbReference>
<feature type="domain" description="Glycine dehydrogenase C-terminal" evidence="8">
    <location>
        <begin position="361"/>
        <end position="453"/>
    </location>
</feature>
<comment type="function">
    <text evidence="1">The glycine cleavage system catalyzes the degradation of glycine. The P protein binds the alpha-amino group of glycine through its pyridoxal phosphate cofactor; CO(2) is released and the remaining methylamine moiety is then transferred to the lipoamide cofactor of the H protein.</text>
</comment>
<dbReference type="PANTHER" id="PTHR11773">
    <property type="entry name" value="GLYCINE DEHYDROGENASE, DECARBOXYLATING"/>
    <property type="match status" value="1"/>
</dbReference>
<dbReference type="EC" id="1.4.4.2" evidence="2"/>
<dbReference type="FunFam" id="3.40.640.10:FF:000224">
    <property type="entry name" value="Probable glycine dehydrogenase (decarboxylating) subunit 2"/>
    <property type="match status" value="1"/>
</dbReference>